<dbReference type="Proteomes" id="UP000292003">
    <property type="component" value="Unassembled WGS sequence"/>
</dbReference>
<feature type="domain" description="PucR-like N-terminal" evidence="2">
    <location>
        <begin position="39"/>
        <end position="198"/>
    </location>
</feature>
<dbReference type="Pfam" id="PF25906">
    <property type="entry name" value="PucR-like_N"/>
    <property type="match status" value="1"/>
</dbReference>
<dbReference type="OrthoDB" id="5243741at2"/>
<dbReference type="InterPro" id="IPR025736">
    <property type="entry name" value="PucR_C-HTH_dom"/>
</dbReference>
<feature type="domain" description="PucR C-terminal helix-turn-helix" evidence="1">
    <location>
        <begin position="353"/>
        <end position="411"/>
    </location>
</feature>
<organism evidence="3 4">
    <name type="scientific">Amycolatopsis suaedae</name>
    <dbReference type="NCBI Taxonomy" id="2510978"/>
    <lineage>
        <taxon>Bacteria</taxon>
        <taxon>Bacillati</taxon>
        <taxon>Actinomycetota</taxon>
        <taxon>Actinomycetes</taxon>
        <taxon>Pseudonocardiales</taxon>
        <taxon>Pseudonocardiaceae</taxon>
        <taxon>Amycolatopsis</taxon>
    </lineage>
</organism>
<evidence type="ECO:0000313" key="3">
    <source>
        <dbReference type="EMBL" id="RZQ65804.1"/>
    </source>
</evidence>
<accession>A0A4Q7JGB7</accession>
<dbReference type="PANTHER" id="PTHR33744">
    <property type="entry name" value="CARBOHYDRATE DIACID REGULATOR"/>
    <property type="match status" value="1"/>
</dbReference>
<reference evidence="3 4" key="1">
    <citation type="submission" date="2019-02" db="EMBL/GenBank/DDBJ databases">
        <title>Draft genome sequence of Amycolatopsis sp. 8-3EHSu isolated from roots of Suaeda maritima.</title>
        <authorList>
            <person name="Duangmal K."/>
            <person name="Chantavorakit T."/>
        </authorList>
    </citation>
    <scope>NUCLEOTIDE SEQUENCE [LARGE SCALE GENOMIC DNA]</scope>
    <source>
        <strain evidence="3 4">8-3EHSu</strain>
    </source>
</reference>
<evidence type="ECO:0000313" key="4">
    <source>
        <dbReference type="Proteomes" id="UP000292003"/>
    </source>
</evidence>
<evidence type="ECO:0000259" key="1">
    <source>
        <dbReference type="Pfam" id="PF13556"/>
    </source>
</evidence>
<protein>
    <submittedName>
        <fullName evidence="3">PucR family transcriptional regulator</fullName>
    </submittedName>
</protein>
<dbReference type="PANTHER" id="PTHR33744:SF1">
    <property type="entry name" value="DNA-BINDING TRANSCRIPTIONAL ACTIVATOR ADER"/>
    <property type="match status" value="1"/>
</dbReference>
<evidence type="ECO:0000259" key="2">
    <source>
        <dbReference type="Pfam" id="PF25906"/>
    </source>
</evidence>
<dbReference type="AlphaFoldDB" id="A0A4Q7JGB7"/>
<comment type="caution">
    <text evidence="3">The sequence shown here is derived from an EMBL/GenBank/DDBJ whole genome shotgun (WGS) entry which is preliminary data.</text>
</comment>
<name>A0A4Q7JGB7_9PSEU</name>
<dbReference type="Pfam" id="PF13556">
    <property type="entry name" value="HTH_30"/>
    <property type="match status" value="1"/>
</dbReference>
<keyword evidence="4" id="KW-1185">Reference proteome</keyword>
<dbReference type="InterPro" id="IPR051448">
    <property type="entry name" value="CdaR-like_regulators"/>
</dbReference>
<sequence>MVVRQWSRLSEVVAPVMPVPRPPRQRTGDGTVGLRPGHRELVLAFRGHADQVAAEVVAGVRRAVAEYRDVLDGPFGKVAAGAVRAVLEHGVDALVDPTVAREDWSGVVRGLGSVEFADGRSLDAVQEAFRIAGGLAGRRLWEFLRSRGASAEWTRGCADTVAARFDELALHCAEGYAAARAEAADGLDARRAQLLHLLTAEAPAGGRALADAARLANWPLPATVTVVALRAPDDRGAAAALPSAVLADLSGQAPCLVAPGDRLDAAGVAASLPGWRAAVGPVVPLEECPSSLRVARRALDLADRGVIPALPVVDCADHQLPLALFADEMLIDTLVDRHLAPLDTLAEAQQERLLVTLHEWLASRGRVAAVADRLQVHAQTVRYRMHKLEEVLGSSLDDPQHRFELEVAVRARLMRAGCADR</sequence>
<dbReference type="InterPro" id="IPR058663">
    <property type="entry name" value="PucR-like_N"/>
</dbReference>
<proteinExistence type="predicted"/>
<dbReference type="RefSeq" id="WP_130473372.1">
    <property type="nucleotide sequence ID" value="NZ_SFCC01000001.1"/>
</dbReference>
<dbReference type="Gene3D" id="1.10.10.2840">
    <property type="entry name" value="PucR C-terminal helix-turn-helix domain"/>
    <property type="match status" value="1"/>
</dbReference>
<dbReference type="InterPro" id="IPR042070">
    <property type="entry name" value="PucR_C-HTH_sf"/>
</dbReference>
<gene>
    <name evidence="3" type="ORF">EWH70_01595</name>
</gene>
<dbReference type="EMBL" id="SFCC01000001">
    <property type="protein sequence ID" value="RZQ65804.1"/>
    <property type="molecule type" value="Genomic_DNA"/>
</dbReference>